<dbReference type="Proteomes" id="UP001157418">
    <property type="component" value="Unassembled WGS sequence"/>
</dbReference>
<gene>
    <name evidence="1" type="ORF">LVIROSA_LOCUS12118</name>
</gene>
<evidence type="ECO:0000313" key="2">
    <source>
        <dbReference type="Proteomes" id="UP001157418"/>
    </source>
</evidence>
<reference evidence="1 2" key="1">
    <citation type="submission" date="2022-01" db="EMBL/GenBank/DDBJ databases">
        <authorList>
            <person name="Xiong W."/>
            <person name="Schranz E."/>
        </authorList>
    </citation>
    <scope>NUCLEOTIDE SEQUENCE [LARGE SCALE GENOMIC DNA]</scope>
</reference>
<keyword evidence="2" id="KW-1185">Reference proteome</keyword>
<evidence type="ECO:0000313" key="1">
    <source>
        <dbReference type="EMBL" id="CAH1424944.1"/>
    </source>
</evidence>
<organism evidence="1 2">
    <name type="scientific">Lactuca virosa</name>
    <dbReference type="NCBI Taxonomy" id="75947"/>
    <lineage>
        <taxon>Eukaryota</taxon>
        <taxon>Viridiplantae</taxon>
        <taxon>Streptophyta</taxon>
        <taxon>Embryophyta</taxon>
        <taxon>Tracheophyta</taxon>
        <taxon>Spermatophyta</taxon>
        <taxon>Magnoliopsida</taxon>
        <taxon>eudicotyledons</taxon>
        <taxon>Gunneridae</taxon>
        <taxon>Pentapetalae</taxon>
        <taxon>asterids</taxon>
        <taxon>campanulids</taxon>
        <taxon>Asterales</taxon>
        <taxon>Asteraceae</taxon>
        <taxon>Cichorioideae</taxon>
        <taxon>Cichorieae</taxon>
        <taxon>Lactucinae</taxon>
        <taxon>Lactuca</taxon>
    </lineage>
</organism>
<comment type="caution">
    <text evidence="1">The sequence shown here is derived from an EMBL/GenBank/DDBJ whole genome shotgun (WGS) entry which is preliminary data.</text>
</comment>
<accession>A0AAU9MAU5</accession>
<name>A0AAU9MAU5_9ASTR</name>
<protein>
    <submittedName>
        <fullName evidence="1">Uncharacterized protein</fullName>
    </submittedName>
</protein>
<sequence length="141" mass="16770">MGFVPIAVEDHRFRCTAINNNCSIGGYYDFLNMFSRLTSSRRWGIRWFHEIQAVGKWWKRTELFCTQLNIDAGKLVKQKRKMRRSCQNKRLKIAQQAEEHECFVTKIVAAMHRSGVYKHLMNEEDVENLKWLQIFNISQKS</sequence>
<dbReference type="EMBL" id="CAKMRJ010002064">
    <property type="protein sequence ID" value="CAH1424944.1"/>
    <property type="molecule type" value="Genomic_DNA"/>
</dbReference>
<dbReference type="AlphaFoldDB" id="A0AAU9MAU5"/>
<proteinExistence type="predicted"/>